<dbReference type="EMBL" id="CACVKT020009956">
    <property type="protein sequence ID" value="CAC5424020.1"/>
    <property type="molecule type" value="Genomic_DNA"/>
</dbReference>
<dbReference type="Pfam" id="PF20700">
    <property type="entry name" value="Mutator"/>
    <property type="match status" value="2"/>
</dbReference>
<feature type="domain" description="Mutator-like transposase" evidence="1">
    <location>
        <begin position="285"/>
        <end position="422"/>
    </location>
</feature>
<keyword evidence="3" id="KW-1185">Reference proteome</keyword>
<dbReference type="InterPro" id="IPR049012">
    <property type="entry name" value="Mutator_transp_dom"/>
</dbReference>
<sequence>MQDSIGNEERWARECFEELKEDGLEVNEVTTDPDSSAYRAAECLFQEGLTTTTPIHFLDTRHVASNHRKFVNNLSTVCDIMPARLKVQRTRLQSLFASDMAARCQAEFVQANIRYHKSPDVMKSKLSYVSDAIVGCYCGDHTDCSLYSFVCSISRKSQSWIDKSAYLKRHNFEIELNENSENILRQCVNYCLGPGMLAKTAKSANSQKGLKLENVKIPVFPVVKFERLSKDDFDLVTKPVNIKHSAEIPMHSTSGRLLRPKQAAKTEVEKCAENENKTGSEKYTNRTVTISKNTEMWNEVFREHQNVSPHCNGILEWDLSMEEKWGSAWRECAKCTKCTYRSKMFNLYEEVASIKRGRRAAKINLGLQVGLHHTPISTASYRKICMASNIPPPSVSGMQHTANAISEKVEEENMRDLQRQRRK</sequence>
<evidence type="ECO:0000313" key="2">
    <source>
        <dbReference type="EMBL" id="CAC5424020.1"/>
    </source>
</evidence>
<name>A0A6J8EU73_MYTCO</name>
<evidence type="ECO:0000313" key="3">
    <source>
        <dbReference type="Proteomes" id="UP000507470"/>
    </source>
</evidence>
<protein>
    <recommendedName>
        <fullName evidence="1">Mutator-like transposase domain-containing protein</fullName>
    </recommendedName>
</protein>
<dbReference type="AlphaFoldDB" id="A0A6J8EU73"/>
<proteinExistence type="predicted"/>
<gene>
    <name evidence="2" type="ORF">MCOR_55972</name>
</gene>
<reference evidence="2 3" key="1">
    <citation type="submission" date="2020-06" db="EMBL/GenBank/DDBJ databases">
        <authorList>
            <person name="Li R."/>
            <person name="Bekaert M."/>
        </authorList>
    </citation>
    <scope>NUCLEOTIDE SEQUENCE [LARGE SCALE GENOMIC DNA]</scope>
    <source>
        <strain evidence="3">wild</strain>
    </source>
</reference>
<accession>A0A6J8EU73</accession>
<dbReference type="Proteomes" id="UP000507470">
    <property type="component" value="Unassembled WGS sequence"/>
</dbReference>
<organism evidence="2 3">
    <name type="scientific">Mytilus coruscus</name>
    <name type="common">Sea mussel</name>
    <dbReference type="NCBI Taxonomy" id="42192"/>
    <lineage>
        <taxon>Eukaryota</taxon>
        <taxon>Metazoa</taxon>
        <taxon>Spiralia</taxon>
        <taxon>Lophotrochozoa</taxon>
        <taxon>Mollusca</taxon>
        <taxon>Bivalvia</taxon>
        <taxon>Autobranchia</taxon>
        <taxon>Pteriomorphia</taxon>
        <taxon>Mytilida</taxon>
        <taxon>Mytiloidea</taxon>
        <taxon>Mytilidae</taxon>
        <taxon>Mytilinae</taxon>
        <taxon>Mytilus</taxon>
    </lineage>
</organism>
<evidence type="ECO:0000259" key="1">
    <source>
        <dbReference type="Pfam" id="PF20700"/>
    </source>
</evidence>
<feature type="domain" description="Mutator-like transposase" evidence="1">
    <location>
        <begin position="4"/>
        <end position="151"/>
    </location>
</feature>